<evidence type="ECO:0000313" key="2">
    <source>
        <dbReference type="EMBL" id="UXQ88729.1"/>
    </source>
</evidence>
<accession>A0A977XRV7</accession>
<proteinExistence type="predicted"/>
<sequence length="114" mass="13088">MSMVTILVSLSQYLRNLSVRMKNKAVTAIKDRMAVVEQQQVEVEEHRSNLMIACHNRFYAEEARLKAEFEAKMEKLKADFQENKRTIALTSQAASNELKRELAMLGAELDNLTK</sequence>
<dbReference type="Proteomes" id="UP001060583">
    <property type="component" value="Segment"/>
</dbReference>
<name>A0A977XRV7_9CAUD</name>
<feature type="coiled-coil region" evidence="1">
    <location>
        <begin position="59"/>
        <end position="86"/>
    </location>
</feature>
<dbReference type="EMBL" id="ON461912">
    <property type="protein sequence ID" value="UXQ88729.1"/>
    <property type="molecule type" value="Genomic_DNA"/>
</dbReference>
<protein>
    <submittedName>
        <fullName evidence="2">Uncharacterized protein</fullName>
    </submittedName>
</protein>
<evidence type="ECO:0000256" key="1">
    <source>
        <dbReference type="SAM" id="Coils"/>
    </source>
</evidence>
<evidence type="ECO:0000313" key="3">
    <source>
        <dbReference type="Proteomes" id="UP001060583"/>
    </source>
</evidence>
<reference evidence="2" key="1">
    <citation type="submission" date="2022-05" db="EMBL/GenBank/DDBJ databases">
        <authorList>
            <person name="Ma D."/>
        </authorList>
    </citation>
    <scope>NUCLEOTIDE SEQUENCE</scope>
</reference>
<keyword evidence="1" id="KW-0175">Coiled coil</keyword>
<keyword evidence="3" id="KW-1185">Reference proteome</keyword>
<organism evidence="2 3">
    <name type="scientific">Salmonella phage PST_H2</name>
    <dbReference type="NCBI Taxonomy" id="2978975"/>
    <lineage>
        <taxon>Viruses</taxon>
        <taxon>Duplodnaviria</taxon>
        <taxon>Heunggongvirae</taxon>
        <taxon>Uroviricota</taxon>
        <taxon>Caudoviricetes</taxon>
        <taxon>Autographivirales</taxon>
        <taxon>Autosignataviridae</taxon>
        <taxon>Molineuxvirinae</taxon>
        <taxon>Guangxivirus</taxon>
        <taxon>Guangxivirus PSTH2</taxon>
    </lineage>
</organism>